<keyword evidence="1" id="KW-1133">Transmembrane helix</keyword>
<keyword evidence="1" id="KW-0812">Transmembrane</keyword>
<dbReference type="GO" id="GO:0016020">
    <property type="term" value="C:membrane"/>
    <property type="evidence" value="ECO:0007669"/>
    <property type="project" value="TreeGrafter"/>
</dbReference>
<gene>
    <name evidence="2" type="ORF">FJU08_01510</name>
</gene>
<feature type="transmembrane region" description="Helical" evidence="1">
    <location>
        <begin position="199"/>
        <end position="227"/>
    </location>
</feature>
<dbReference type="PANTHER" id="PTHR32251:SF17">
    <property type="entry name" value="STEROID 5-ALPHA REDUCTASE C-TERMINAL DOMAIN-CONTAINING PROTEIN"/>
    <property type="match status" value="1"/>
</dbReference>
<evidence type="ECO:0000256" key="1">
    <source>
        <dbReference type="SAM" id="Phobius"/>
    </source>
</evidence>
<dbReference type="OrthoDB" id="9779233at2"/>
<dbReference type="PANTHER" id="PTHR32251">
    <property type="entry name" value="3-OXO-5-ALPHA-STEROID 4-DEHYDROGENASE"/>
    <property type="match status" value="1"/>
</dbReference>
<dbReference type="Proteomes" id="UP000318801">
    <property type="component" value="Unassembled WGS sequence"/>
</dbReference>
<dbReference type="EMBL" id="VHLG01000001">
    <property type="protein sequence ID" value="TPW33266.1"/>
    <property type="molecule type" value="Genomic_DNA"/>
</dbReference>
<dbReference type="Pfam" id="PF06966">
    <property type="entry name" value="DUF1295"/>
    <property type="match status" value="1"/>
</dbReference>
<evidence type="ECO:0000313" key="2">
    <source>
        <dbReference type="EMBL" id="TPW33266.1"/>
    </source>
</evidence>
<dbReference type="AlphaFoldDB" id="A0A506UIY3"/>
<feature type="transmembrane region" description="Helical" evidence="1">
    <location>
        <begin position="106"/>
        <end position="128"/>
    </location>
</feature>
<evidence type="ECO:0000313" key="3">
    <source>
        <dbReference type="Proteomes" id="UP000318801"/>
    </source>
</evidence>
<dbReference type="Gene3D" id="1.20.120.1630">
    <property type="match status" value="1"/>
</dbReference>
<dbReference type="RefSeq" id="WP_141147204.1">
    <property type="nucleotide sequence ID" value="NZ_VHLG01000001.1"/>
</dbReference>
<feature type="transmembrane region" description="Helical" evidence="1">
    <location>
        <begin position="140"/>
        <end position="160"/>
    </location>
</feature>
<reference evidence="2 3" key="1">
    <citation type="submission" date="2019-06" db="EMBL/GenBank/DDBJ databases">
        <authorList>
            <person name="Li M."/>
        </authorList>
    </citation>
    <scope>NUCLEOTIDE SEQUENCE [LARGE SCALE GENOMIC DNA]</scope>
    <source>
        <strain evidence="2 3">BGMRC2036</strain>
    </source>
</reference>
<accession>A0A506UIY3</accession>
<feature type="transmembrane region" description="Helical" evidence="1">
    <location>
        <begin position="35"/>
        <end position="55"/>
    </location>
</feature>
<keyword evidence="3" id="KW-1185">Reference proteome</keyword>
<dbReference type="InterPro" id="IPR010721">
    <property type="entry name" value="UstE-like"/>
</dbReference>
<comment type="caution">
    <text evidence="2">The sequence shown here is derived from an EMBL/GenBank/DDBJ whole genome shotgun (WGS) entry which is preliminary data.</text>
</comment>
<organism evidence="2 3">
    <name type="scientific">Martelella alba</name>
    <dbReference type="NCBI Taxonomy" id="2590451"/>
    <lineage>
        <taxon>Bacteria</taxon>
        <taxon>Pseudomonadati</taxon>
        <taxon>Pseudomonadota</taxon>
        <taxon>Alphaproteobacteria</taxon>
        <taxon>Hyphomicrobiales</taxon>
        <taxon>Aurantimonadaceae</taxon>
        <taxon>Martelella</taxon>
    </lineage>
</organism>
<proteinExistence type="predicted"/>
<feature type="transmembrane region" description="Helical" evidence="1">
    <location>
        <begin position="62"/>
        <end position="80"/>
    </location>
</feature>
<name>A0A506UIY3_9HYPH</name>
<protein>
    <submittedName>
        <fullName evidence="2">DUF1295 domain-containing protein</fullName>
    </submittedName>
</protein>
<sequence length="267" mass="29763">MSVTILIGAFVWLVLAMSFAWLVQRKTGNSGWIDAIWSAATGLGGLFVVACGTGFSSGRSMLAFALVFIWALRLSVHIAARSAHVSDDPRYRALLQGWGTAAAVRLWWFLQIQAVASFILLLSIYAAASNTARFPGFWDGLAIIVALVAISGEGVADFQLQMFRKGEKEPGEKRVCEVGLWRYCRHPNYFFEWLWWCSWPLIAVSGHGFSGMSLIALLAPVMMYWLLNSVSGIPHLEAHMLRSRGDAYRRYQKRVNAFFPGPRRPVG</sequence>
<keyword evidence="1" id="KW-0472">Membrane</keyword>